<dbReference type="Gene3D" id="3.40.50.300">
    <property type="entry name" value="P-loop containing nucleotide triphosphate hydrolases"/>
    <property type="match status" value="1"/>
</dbReference>
<dbReference type="GO" id="GO:0008643">
    <property type="term" value="P:carbohydrate transport"/>
    <property type="evidence" value="ECO:0007669"/>
    <property type="project" value="InterPro"/>
</dbReference>
<reference evidence="6 7" key="1">
    <citation type="journal article" date="2008" name="Int. J. Syst. Evol. Microbiol.">
        <title>Description of Roseateles aquatilis sp. nov. and Roseateles terrae sp. nov., in the class Betaproteobacteria, and emended description of the genus Roseateles.</title>
        <authorList>
            <person name="Gomila M."/>
            <person name="Bowien B."/>
            <person name="Falsen E."/>
            <person name="Moore E.R."/>
            <person name="Lalucat J."/>
        </authorList>
    </citation>
    <scope>NUCLEOTIDE SEQUENCE [LARGE SCALE GENOMIC DNA]</scope>
    <source>
        <strain evidence="6 7">CCUG 48205</strain>
    </source>
</reference>
<gene>
    <name evidence="6" type="ORF">CDN99_11115</name>
</gene>
<dbReference type="SMART" id="SM00382">
    <property type="entry name" value="AAA"/>
    <property type="match status" value="1"/>
</dbReference>
<dbReference type="PANTHER" id="PTHR43875:SF14">
    <property type="entry name" value="ABC TRANSPORTER ATP-BINDING PROTEIN"/>
    <property type="match status" value="1"/>
</dbReference>
<dbReference type="RefSeq" id="WP_088384931.1">
    <property type="nucleotide sequence ID" value="NZ_NIOF01000004.1"/>
</dbReference>
<dbReference type="OrthoDB" id="5298774at2"/>
<dbReference type="SUPFAM" id="SSF50331">
    <property type="entry name" value="MOP-like"/>
    <property type="match status" value="1"/>
</dbReference>
<protein>
    <submittedName>
        <fullName evidence="6">Sugar ABC transporter</fullName>
    </submittedName>
</protein>
<feature type="domain" description="ABC transporter" evidence="5">
    <location>
        <begin position="4"/>
        <end position="234"/>
    </location>
</feature>
<keyword evidence="1" id="KW-0813">Transport</keyword>
<evidence type="ECO:0000256" key="3">
    <source>
        <dbReference type="ARBA" id="ARBA00022741"/>
    </source>
</evidence>
<evidence type="ECO:0000256" key="1">
    <source>
        <dbReference type="ARBA" id="ARBA00022448"/>
    </source>
</evidence>
<name>A0A246JDR6_9BURK</name>
<dbReference type="PROSITE" id="PS50893">
    <property type="entry name" value="ABC_TRANSPORTER_2"/>
    <property type="match status" value="1"/>
</dbReference>
<dbReference type="GO" id="GO:0016887">
    <property type="term" value="F:ATP hydrolysis activity"/>
    <property type="evidence" value="ECO:0007669"/>
    <property type="project" value="InterPro"/>
</dbReference>
<proteinExistence type="predicted"/>
<dbReference type="PANTHER" id="PTHR43875">
    <property type="entry name" value="MALTODEXTRIN IMPORT ATP-BINDING PROTEIN MSMX"/>
    <property type="match status" value="1"/>
</dbReference>
<dbReference type="InterPro" id="IPR003593">
    <property type="entry name" value="AAA+_ATPase"/>
</dbReference>
<keyword evidence="2" id="KW-0472">Membrane</keyword>
<evidence type="ECO:0000259" key="5">
    <source>
        <dbReference type="PROSITE" id="PS50893"/>
    </source>
</evidence>
<sequence length="356" mass="38852">MGALAISQVRKSYGAADILKGIDLSIEAGEFLILVGPSGCGKSTLLAMIAGLEHPTSGSIHIGDRDVTYLPSKDRDIAMVFQSYALYPNMNVAQNIAFGLEMRKVPKARREEILQRVAKMLQIGHLLDRKPGQLSGGQRQRVAMGRALARDPKLFLFDEPLSNLDAKLRIEMRAEIKLLHQRTKTTTVYVTHDQVEAMTLGDRIAVMRDGLVQQFGTPEEIYTRPANRFVAEFIGSPTMNFVTAARQGDALSAQGVPLPLNAAQLSSMNAAAQGDGALLYGLRPEHIRLADDGVPGKLTMIEPTGPETYLLVDTPMGPITSRVAGNPHLRVGDAVRLRWEAESAHLFDAGHERRLA</sequence>
<organism evidence="6 7">
    <name type="scientific">Roseateles aquatilis</name>
    <dbReference type="NCBI Taxonomy" id="431061"/>
    <lineage>
        <taxon>Bacteria</taxon>
        <taxon>Pseudomonadati</taxon>
        <taxon>Pseudomonadota</taxon>
        <taxon>Betaproteobacteria</taxon>
        <taxon>Burkholderiales</taxon>
        <taxon>Sphaerotilaceae</taxon>
        <taxon>Roseateles</taxon>
    </lineage>
</organism>
<dbReference type="Pfam" id="PF00005">
    <property type="entry name" value="ABC_tran"/>
    <property type="match status" value="1"/>
</dbReference>
<evidence type="ECO:0000256" key="4">
    <source>
        <dbReference type="ARBA" id="ARBA00022840"/>
    </source>
</evidence>
<dbReference type="Proteomes" id="UP000197468">
    <property type="component" value="Unassembled WGS sequence"/>
</dbReference>
<dbReference type="Pfam" id="PF08402">
    <property type="entry name" value="TOBE_2"/>
    <property type="match status" value="1"/>
</dbReference>
<keyword evidence="7" id="KW-1185">Reference proteome</keyword>
<keyword evidence="4" id="KW-0067">ATP-binding</keyword>
<accession>A0A246JDR6</accession>
<dbReference type="EMBL" id="NIOF01000004">
    <property type="protein sequence ID" value="OWQ90724.1"/>
    <property type="molecule type" value="Genomic_DNA"/>
</dbReference>
<dbReference type="CDD" id="cd03301">
    <property type="entry name" value="ABC_MalK_N"/>
    <property type="match status" value="1"/>
</dbReference>
<dbReference type="GO" id="GO:0140359">
    <property type="term" value="F:ABC-type transporter activity"/>
    <property type="evidence" value="ECO:0007669"/>
    <property type="project" value="InterPro"/>
</dbReference>
<dbReference type="SUPFAM" id="SSF52540">
    <property type="entry name" value="P-loop containing nucleoside triphosphate hydrolases"/>
    <property type="match status" value="1"/>
</dbReference>
<comment type="caution">
    <text evidence="6">The sequence shown here is derived from an EMBL/GenBank/DDBJ whole genome shotgun (WGS) entry which is preliminary data.</text>
</comment>
<dbReference type="InterPro" id="IPR027417">
    <property type="entry name" value="P-loop_NTPase"/>
</dbReference>
<dbReference type="InterPro" id="IPR017871">
    <property type="entry name" value="ABC_transporter-like_CS"/>
</dbReference>
<dbReference type="Gene3D" id="2.40.50.100">
    <property type="match status" value="1"/>
</dbReference>
<dbReference type="InterPro" id="IPR013611">
    <property type="entry name" value="Transp-assoc_OB_typ2"/>
</dbReference>
<keyword evidence="2" id="KW-1003">Cell membrane</keyword>
<dbReference type="InterPro" id="IPR047641">
    <property type="entry name" value="ABC_transpr_MalK/UgpC-like"/>
</dbReference>
<dbReference type="InterPro" id="IPR008995">
    <property type="entry name" value="Mo/tungstate-bd_C_term_dom"/>
</dbReference>
<dbReference type="InterPro" id="IPR003439">
    <property type="entry name" value="ABC_transporter-like_ATP-bd"/>
</dbReference>
<dbReference type="InterPro" id="IPR012340">
    <property type="entry name" value="NA-bd_OB-fold"/>
</dbReference>
<dbReference type="FunFam" id="3.40.50.300:FF:000042">
    <property type="entry name" value="Maltose/maltodextrin ABC transporter, ATP-binding protein"/>
    <property type="match status" value="1"/>
</dbReference>
<dbReference type="AlphaFoldDB" id="A0A246JDR6"/>
<evidence type="ECO:0000313" key="6">
    <source>
        <dbReference type="EMBL" id="OWQ90724.1"/>
    </source>
</evidence>
<dbReference type="InterPro" id="IPR015855">
    <property type="entry name" value="ABC_transpr_MalK-like"/>
</dbReference>
<dbReference type="NCBIfam" id="NF008653">
    <property type="entry name" value="PRK11650.1"/>
    <property type="match status" value="1"/>
</dbReference>
<dbReference type="PROSITE" id="PS00211">
    <property type="entry name" value="ABC_TRANSPORTER_1"/>
    <property type="match status" value="1"/>
</dbReference>
<dbReference type="GO" id="GO:0005524">
    <property type="term" value="F:ATP binding"/>
    <property type="evidence" value="ECO:0007669"/>
    <property type="project" value="UniProtKB-KW"/>
</dbReference>
<evidence type="ECO:0000256" key="2">
    <source>
        <dbReference type="ARBA" id="ARBA00022475"/>
    </source>
</evidence>
<keyword evidence="3" id="KW-0547">Nucleotide-binding</keyword>
<dbReference type="Gene3D" id="2.40.50.140">
    <property type="entry name" value="Nucleic acid-binding proteins"/>
    <property type="match status" value="1"/>
</dbReference>
<evidence type="ECO:0000313" key="7">
    <source>
        <dbReference type="Proteomes" id="UP000197468"/>
    </source>
</evidence>
<dbReference type="GO" id="GO:0055052">
    <property type="term" value="C:ATP-binding cassette (ABC) transporter complex, substrate-binding subunit-containing"/>
    <property type="evidence" value="ECO:0007669"/>
    <property type="project" value="TreeGrafter"/>
</dbReference>